<evidence type="ECO:0000256" key="1">
    <source>
        <dbReference type="SAM" id="MobiDB-lite"/>
    </source>
</evidence>
<dbReference type="RefSeq" id="XP_048132190.1">
    <property type="nucleotide sequence ID" value="XM_048276233.1"/>
</dbReference>
<proteinExistence type="predicted"/>
<keyword evidence="2" id="KW-1185">Reference proteome</keyword>
<dbReference type="PANTHER" id="PTHR34570:SF7">
    <property type="entry name" value="GENOME ASSEMBLY, CHROMOSOME: A08"/>
    <property type="match status" value="1"/>
</dbReference>
<dbReference type="Proteomes" id="UP000827889">
    <property type="component" value="Chromosome 3"/>
</dbReference>
<name>A0ABM3H6F7_9MYRT</name>
<dbReference type="GeneID" id="125314281"/>
<accession>A0ABM3H6F7</accession>
<organism evidence="2 3">
    <name type="scientific">Rhodamnia argentea</name>
    <dbReference type="NCBI Taxonomy" id="178133"/>
    <lineage>
        <taxon>Eukaryota</taxon>
        <taxon>Viridiplantae</taxon>
        <taxon>Streptophyta</taxon>
        <taxon>Embryophyta</taxon>
        <taxon>Tracheophyta</taxon>
        <taxon>Spermatophyta</taxon>
        <taxon>Magnoliopsida</taxon>
        <taxon>eudicotyledons</taxon>
        <taxon>Gunneridae</taxon>
        <taxon>Pentapetalae</taxon>
        <taxon>rosids</taxon>
        <taxon>malvids</taxon>
        <taxon>Myrtales</taxon>
        <taxon>Myrtaceae</taxon>
        <taxon>Myrtoideae</taxon>
        <taxon>Myrteae</taxon>
        <taxon>Australasian group</taxon>
        <taxon>Rhodamnia</taxon>
    </lineage>
</organism>
<dbReference type="PANTHER" id="PTHR34570">
    <property type="entry name" value="OS03G0593100 PROTEIN"/>
    <property type="match status" value="1"/>
</dbReference>
<reference evidence="3" key="1">
    <citation type="submission" date="2025-08" db="UniProtKB">
        <authorList>
            <consortium name="RefSeq"/>
        </authorList>
    </citation>
    <scope>IDENTIFICATION</scope>
    <source>
        <tissue evidence="3">Leaf</tissue>
    </source>
</reference>
<feature type="compositionally biased region" description="Basic and acidic residues" evidence="1">
    <location>
        <begin position="29"/>
        <end position="49"/>
    </location>
</feature>
<evidence type="ECO:0000313" key="2">
    <source>
        <dbReference type="Proteomes" id="UP000827889"/>
    </source>
</evidence>
<feature type="region of interest" description="Disordered" evidence="1">
    <location>
        <begin position="29"/>
        <end position="88"/>
    </location>
</feature>
<sequence>MGREGNDHDVRHSSIALLQERFKQLQRVKEMREEREFSKLARQPHEVPDRTTPGYQQYENPPLFRGEPRLPQHSPPQAPSSLCPSTVDHYSNYRRAEIPLLADLMSSRPNSNRNVSDKCDQAYDCDDVDTSLHL</sequence>
<gene>
    <name evidence="3" type="primary">LOC125314281</name>
</gene>
<evidence type="ECO:0000313" key="3">
    <source>
        <dbReference type="RefSeq" id="XP_048132190.1"/>
    </source>
</evidence>
<protein>
    <submittedName>
        <fullName evidence="3">Uncharacterized protein LOC125314281</fullName>
    </submittedName>
</protein>